<keyword evidence="14" id="KW-1185">Reference proteome</keyword>
<reference evidence="13" key="2">
    <citation type="submission" date="2020-09" db="EMBL/GenBank/DDBJ databases">
        <authorList>
            <person name="Sun Q."/>
            <person name="Sedlacek I."/>
        </authorList>
    </citation>
    <scope>NUCLEOTIDE SEQUENCE</scope>
    <source>
        <strain evidence="13">CCM 8433</strain>
    </source>
</reference>
<keyword evidence="5 10" id="KW-0418">Kinase</keyword>
<keyword evidence="3 10" id="KW-0479">Metal-binding</keyword>
<comment type="cofactor">
    <cofactor evidence="10">
        <name>Mg(2+)</name>
        <dbReference type="ChEBI" id="CHEBI:18420"/>
    </cofactor>
    <text evidence="10">Requires a divalent cation, most likely magnesium in vivo, as an electrophilic catalyst to aid phosphoryl group transfer. It is the chelate of the metal and the nucleotide that is the actual substrate.</text>
</comment>
<feature type="binding site" evidence="10">
    <location>
        <begin position="42"/>
        <end position="46"/>
    </location>
    <ligand>
        <name>substrate</name>
    </ligand>
</feature>
<evidence type="ECO:0000313" key="13">
    <source>
        <dbReference type="EMBL" id="GGI66455.1"/>
    </source>
</evidence>
<comment type="caution">
    <text evidence="10">Lacks conserved residue(s) required for the propagation of feature annotation.</text>
</comment>
<dbReference type="NCBIfam" id="NF008353">
    <property type="entry name" value="PRK11142.1"/>
    <property type="match status" value="1"/>
</dbReference>
<comment type="activity regulation">
    <text evidence="10">Activated by a monovalent cation that binds near, but not in, the active site. The most likely occupant of the site in vivo is potassium. Ion binding induces a conformational change that may alter substrate affinity.</text>
</comment>
<accession>A0A917N551</accession>
<dbReference type="PRINTS" id="PR00990">
    <property type="entry name" value="RIBOKINASE"/>
</dbReference>
<evidence type="ECO:0000256" key="10">
    <source>
        <dbReference type="HAMAP-Rule" id="MF_01987"/>
    </source>
</evidence>
<feature type="binding site" evidence="10">
    <location>
        <begin position="14"/>
        <end position="16"/>
    </location>
    <ligand>
        <name>substrate</name>
    </ligand>
</feature>
<evidence type="ECO:0000256" key="2">
    <source>
        <dbReference type="ARBA" id="ARBA00022679"/>
    </source>
</evidence>
<dbReference type="Proteomes" id="UP000622610">
    <property type="component" value="Unassembled WGS sequence"/>
</dbReference>
<evidence type="ECO:0000256" key="5">
    <source>
        <dbReference type="ARBA" id="ARBA00022777"/>
    </source>
</evidence>
<dbReference type="AlphaFoldDB" id="A0A917N551"/>
<evidence type="ECO:0000256" key="4">
    <source>
        <dbReference type="ARBA" id="ARBA00022741"/>
    </source>
</evidence>
<dbReference type="GO" id="GO:0019303">
    <property type="term" value="P:D-ribose catabolic process"/>
    <property type="evidence" value="ECO:0007669"/>
    <property type="project" value="UniProtKB-UniRule"/>
</dbReference>
<dbReference type="SUPFAM" id="SSF53613">
    <property type="entry name" value="Ribokinase-like"/>
    <property type="match status" value="1"/>
</dbReference>
<feature type="binding site" evidence="10">
    <location>
        <position position="281"/>
    </location>
    <ligand>
        <name>ATP</name>
        <dbReference type="ChEBI" id="CHEBI:30616"/>
    </ligand>
</feature>
<dbReference type="Gene3D" id="3.40.1190.20">
    <property type="match status" value="1"/>
</dbReference>
<dbReference type="InterPro" id="IPR029056">
    <property type="entry name" value="Ribokinase-like"/>
</dbReference>
<comment type="subunit">
    <text evidence="10">Homodimer.</text>
</comment>
<name>A0A917N551_9ENTE</name>
<keyword evidence="4 10" id="KW-0547">Nucleotide-binding</keyword>
<dbReference type="GO" id="GO:0004747">
    <property type="term" value="F:ribokinase activity"/>
    <property type="evidence" value="ECO:0007669"/>
    <property type="project" value="UniProtKB-UniRule"/>
</dbReference>
<dbReference type="NCBIfam" id="TIGR02152">
    <property type="entry name" value="D_ribokin_bact"/>
    <property type="match status" value="1"/>
</dbReference>
<feature type="binding site" evidence="10">
    <location>
        <position position="143"/>
    </location>
    <ligand>
        <name>substrate</name>
    </ligand>
</feature>
<feature type="active site" description="Proton acceptor" evidence="10">
    <location>
        <position position="256"/>
    </location>
</feature>
<dbReference type="PANTHER" id="PTHR10584:SF166">
    <property type="entry name" value="RIBOKINASE"/>
    <property type="match status" value="1"/>
</dbReference>
<comment type="similarity">
    <text evidence="10">Belongs to the carbohydrate kinase PfkB family. Ribokinase subfamily.</text>
</comment>
<dbReference type="GO" id="GO:0005524">
    <property type="term" value="F:ATP binding"/>
    <property type="evidence" value="ECO:0007669"/>
    <property type="project" value="UniProtKB-UniRule"/>
</dbReference>
<gene>
    <name evidence="10 13" type="primary">rbsK</name>
    <name evidence="13" type="ORF">GCM10011482_21090</name>
</gene>
<feature type="binding site" evidence="10">
    <location>
        <position position="188"/>
    </location>
    <ligand>
        <name>ATP</name>
        <dbReference type="ChEBI" id="CHEBI:30616"/>
    </ligand>
</feature>
<feature type="binding site" evidence="10">
    <location>
        <position position="296"/>
    </location>
    <ligand>
        <name>K(+)</name>
        <dbReference type="ChEBI" id="CHEBI:29103"/>
    </ligand>
</feature>
<keyword evidence="1 10" id="KW-0963">Cytoplasm</keyword>
<proteinExistence type="inferred from homology"/>
<feature type="binding site" evidence="10">
    <location>
        <begin position="224"/>
        <end position="229"/>
    </location>
    <ligand>
        <name>ATP</name>
        <dbReference type="ChEBI" id="CHEBI:30616"/>
    </ligand>
</feature>
<evidence type="ECO:0000259" key="12">
    <source>
        <dbReference type="Pfam" id="PF00294"/>
    </source>
</evidence>
<evidence type="ECO:0000256" key="7">
    <source>
        <dbReference type="ARBA" id="ARBA00022842"/>
    </source>
</evidence>
<evidence type="ECO:0000313" key="14">
    <source>
        <dbReference type="Proteomes" id="UP000622610"/>
    </source>
</evidence>
<feature type="binding site" evidence="10">
    <location>
        <position position="250"/>
    </location>
    <ligand>
        <name>K(+)</name>
        <dbReference type="ChEBI" id="CHEBI:29103"/>
    </ligand>
</feature>
<evidence type="ECO:0000256" key="6">
    <source>
        <dbReference type="ARBA" id="ARBA00022840"/>
    </source>
</evidence>
<evidence type="ECO:0000256" key="1">
    <source>
        <dbReference type="ARBA" id="ARBA00022490"/>
    </source>
</evidence>
<feature type="domain" description="Carbohydrate kinase PfkB" evidence="12">
    <location>
        <begin position="4"/>
        <end position="298"/>
    </location>
</feature>
<feature type="binding site" evidence="10">
    <location>
        <position position="292"/>
    </location>
    <ligand>
        <name>K(+)</name>
        <dbReference type="ChEBI" id="CHEBI:29103"/>
    </ligand>
</feature>
<comment type="subcellular location">
    <subcellularLocation>
        <location evidence="10">Cytoplasm</location>
    </subcellularLocation>
</comment>
<keyword evidence="7 10" id="KW-0460">Magnesium</keyword>
<reference evidence="13" key="1">
    <citation type="journal article" date="2014" name="Int. J. Syst. Evol. Microbiol.">
        <title>Complete genome sequence of Corynebacterium casei LMG S-19264T (=DSM 44701T), isolated from a smear-ripened cheese.</title>
        <authorList>
            <consortium name="US DOE Joint Genome Institute (JGI-PGF)"/>
            <person name="Walter F."/>
            <person name="Albersmeier A."/>
            <person name="Kalinowski J."/>
            <person name="Ruckert C."/>
        </authorList>
    </citation>
    <scope>NUCLEOTIDE SEQUENCE</scope>
    <source>
        <strain evidence="13">CCM 8433</strain>
    </source>
</reference>
<dbReference type="FunFam" id="3.40.1190.20:FF:000012">
    <property type="entry name" value="Ribokinase"/>
    <property type="match status" value="1"/>
</dbReference>
<feature type="binding site" evidence="10">
    <location>
        <position position="287"/>
    </location>
    <ligand>
        <name>K(+)</name>
        <dbReference type="ChEBI" id="CHEBI:29103"/>
    </ligand>
</feature>
<comment type="function">
    <text evidence="10">Catalyzes the phosphorylation of ribose at O-5 in a reaction requiring ATP and magnesium. The resulting D-ribose-5-phosphate can then be used either for sythesis of nucleotides, histidine, and tryptophan, or as a component of the pentose phosphate pathway.</text>
</comment>
<protein>
    <recommendedName>
        <fullName evidence="10 11">Ribokinase</fullName>
        <shortName evidence="10">RK</shortName>
        <ecNumber evidence="10 11">2.7.1.15</ecNumber>
    </recommendedName>
</protein>
<dbReference type="CDD" id="cd01174">
    <property type="entry name" value="ribokinase"/>
    <property type="match status" value="1"/>
</dbReference>
<dbReference type="InterPro" id="IPR011877">
    <property type="entry name" value="Ribokinase"/>
</dbReference>
<feature type="binding site" evidence="10">
    <location>
        <begin position="255"/>
        <end position="256"/>
    </location>
    <ligand>
        <name>ATP</name>
        <dbReference type="ChEBI" id="CHEBI:30616"/>
    </ligand>
</feature>
<sequence>MNEMNTITIVGSINLDRTIRVEKMPKPGETMHTKEIFSSGGGKGANQAVAAKRSEAKTQFIGAIGQDDAGQVMFELLTQEGIDLTGVVTLENQATGQAYITVDSQGENSIMIHAGANNAFTPAHVRAHQQTIEQSDFLIAQFESTLASTIEAFTIARAADVVTILNPAPAFTKVPEALLKVTDMIVPNETETEILTGIKITDEASMQEAATVLHDWGIQAVIITVGSKGAFYSVDGRSGMVPAFKVEAVDTTAAGDTFIGSLSSVLKKDFSNLEEAIRYGNKASSLTVQRFGAQPSIPYKNELSEEI</sequence>
<dbReference type="InterPro" id="IPR011611">
    <property type="entry name" value="PfkB_dom"/>
</dbReference>
<keyword evidence="6 10" id="KW-0067">ATP-binding</keyword>
<evidence type="ECO:0000256" key="11">
    <source>
        <dbReference type="NCBIfam" id="TIGR02152"/>
    </source>
</evidence>
<evidence type="ECO:0000256" key="9">
    <source>
        <dbReference type="ARBA" id="ARBA00023277"/>
    </source>
</evidence>
<keyword evidence="9 10" id="KW-0119">Carbohydrate metabolism</keyword>
<dbReference type="PANTHER" id="PTHR10584">
    <property type="entry name" value="SUGAR KINASE"/>
    <property type="match status" value="1"/>
</dbReference>
<keyword evidence="8 10" id="KW-0630">Potassium</keyword>
<dbReference type="GO" id="GO:0046872">
    <property type="term" value="F:metal ion binding"/>
    <property type="evidence" value="ECO:0007669"/>
    <property type="project" value="UniProtKB-KW"/>
</dbReference>
<comment type="catalytic activity">
    <reaction evidence="10">
        <text>D-ribose + ATP = D-ribose 5-phosphate + ADP + H(+)</text>
        <dbReference type="Rhea" id="RHEA:13697"/>
        <dbReference type="ChEBI" id="CHEBI:15378"/>
        <dbReference type="ChEBI" id="CHEBI:30616"/>
        <dbReference type="ChEBI" id="CHEBI:47013"/>
        <dbReference type="ChEBI" id="CHEBI:78346"/>
        <dbReference type="ChEBI" id="CHEBI:456216"/>
        <dbReference type="EC" id="2.7.1.15"/>
    </reaction>
</comment>
<dbReference type="EMBL" id="BMDT01000011">
    <property type="protein sequence ID" value="GGI66455.1"/>
    <property type="molecule type" value="Genomic_DNA"/>
</dbReference>
<dbReference type="GO" id="GO:0005829">
    <property type="term" value="C:cytosol"/>
    <property type="evidence" value="ECO:0007669"/>
    <property type="project" value="TreeGrafter"/>
</dbReference>
<dbReference type="EC" id="2.7.1.15" evidence="10 11"/>
<feature type="binding site" evidence="10">
    <location>
        <position position="256"/>
    </location>
    <ligand>
        <name>substrate</name>
    </ligand>
</feature>
<keyword evidence="2 10" id="KW-0808">Transferase</keyword>
<evidence type="ECO:0000256" key="8">
    <source>
        <dbReference type="ARBA" id="ARBA00022958"/>
    </source>
</evidence>
<comment type="caution">
    <text evidence="13">The sequence shown here is derived from an EMBL/GenBank/DDBJ whole genome shotgun (WGS) entry which is preliminary data.</text>
</comment>
<dbReference type="Pfam" id="PF00294">
    <property type="entry name" value="PfkB"/>
    <property type="match status" value="1"/>
</dbReference>
<comment type="pathway">
    <text evidence="10">Carbohydrate metabolism; D-ribose degradation; D-ribose 5-phosphate from beta-D-ribopyranose: step 2/2.</text>
</comment>
<evidence type="ECO:0000256" key="3">
    <source>
        <dbReference type="ARBA" id="ARBA00022723"/>
    </source>
</evidence>
<feature type="binding site" evidence="10">
    <location>
        <position position="290"/>
    </location>
    <ligand>
        <name>K(+)</name>
        <dbReference type="ChEBI" id="CHEBI:29103"/>
    </ligand>
</feature>
<feature type="binding site" evidence="10">
    <location>
        <position position="252"/>
    </location>
    <ligand>
        <name>K(+)</name>
        <dbReference type="ChEBI" id="CHEBI:29103"/>
    </ligand>
</feature>
<organism evidence="13 14">
    <name type="scientific">Enterococcus alcedinis</name>
    <dbReference type="NCBI Taxonomy" id="1274384"/>
    <lineage>
        <taxon>Bacteria</taxon>
        <taxon>Bacillati</taxon>
        <taxon>Bacillota</taxon>
        <taxon>Bacilli</taxon>
        <taxon>Lactobacillales</taxon>
        <taxon>Enterococcaceae</taxon>
        <taxon>Enterococcus</taxon>
    </lineage>
</organism>
<dbReference type="InterPro" id="IPR002139">
    <property type="entry name" value="Ribo/fructo_kinase"/>
</dbReference>
<dbReference type="HAMAP" id="MF_01987">
    <property type="entry name" value="Ribokinase"/>
    <property type="match status" value="1"/>
</dbReference>